<evidence type="ECO:0000313" key="2">
    <source>
        <dbReference type="EMBL" id="GAA4092533.1"/>
    </source>
</evidence>
<dbReference type="Pfam" id="PF00908">
    <property type="entry name" value="dTDP_sugar_isom"/>
    <property type="match status" value="1"/>
</dbReference>
<dbReference type="Proteomes" id="UP001500683">
    <property type="component" value="Unassembled WGS sequence"/>
</dbReference>
<evidence type="ECO:0000313" key="3">
    <source>
        <dbReference type="Proteomes" id="UP001500683"/>
    </source>
</evidence>
<comment type="similarity">
    <text evidence="1">Belongs to the dTDP-4-dehydrorhamnose 3,5-epimerase family.</text>
</comment>
<comment type="caution">
    <text evidence="2">The sequence shown here is derived from an EMBL/GenBank/DDBJ whole genome shotgun (WGS) entry which is preliminary data.</text>
</comment>
<dbReference type="EMBL" id="BAAAZG010000047">
    <property type="protein sequence ID" value="GAA4092533.1"/>
    <property type="molecule type" value="Genomic_DNA"/>
</dbReference>
<evidence type="ECO:0000256" key="1">
    <source>
        <dbReference type="ARBA" id="ARBA00010154"/>
    </source>
</evidence>
<dbReference type="PANTHER" id="PTHR21047:SF2">
    <property type="entry name" value="THYMIDINE DIPHOSPHO-4-KETO-RHAMNOSE 3,5-EPIMERASE"/>
    <property type="match status" value="1"/>
</dbReference>
<sequence length="216" mass="22844">MKRSRELAVAGAVELIRPVFRDHRGSTVAPFQQSAFREATGRPPFRVAQTYLSVSARGVVRGVHYTATPPGGAKFVTCVRGGALDIVVDLRVGSPTFGRHAAVRLDADEGRAVYLPVGVGHVFVALEDDTVMSYLLSTEYAAADELAVAPLDPRLGLPIPPDVSPVVSARDAAAPTFAEAAEAGLLPDYGRCLEAEALANAEAAHSQERQGEPSDR</sequence>
<dbReference type="CDD" id="cd00438">
    <property type="entry name" value="cupin_RmlC"/>
    <property type="match status" value="1"/>
</dbReference>
<protein>
    <submittedName>
        <fullName evidence="2">dTDP-4-dehydrorhamnose 3,5-epimerase</fullName>
    </submittedName>
</protein>
<dbReference type="InterPro" id="IPR000888">
    <property type="entry name" value="RmlC-like"/>
</dbReference>
<gene>
    <name evidence="2" type="ORF">GCM10022214_62750</name>
</gene>
<dbReference type="InterPro" id="IPR014710">
    <property type="entry name" value="RmlC-like_jellyroll"/>
</dbReference>
<accession>A0ABP7WMV3</accession>
<dbReference type="SUPFAM" id="SSF51182">
    <property type="entry name" value="RmlC-like cupins"/>
    <property type="match status" value="1"/>
</dbReference>
<keyword evidence="3" id="KW-1185">Reference proteome</keyword>
<dbReference type="RefSeq" id="WP_344954810.1">
    <property type="nucleotide sequence ID" value="NZ_BAAAZG010000047.1"/>
</dbReference>
<reference evidence="3" key="1">
    <citation type="journal article" date="2019" name="Int. J. Syst. Evol. Microbiol.">
        <title>The Global Catalogue of Microorganisms (GCM) 10K type strain sequencing project: providing services to taxonomists for standard genome sequencing and annotation.</title>
        <authorList>
            <consortium name="The Broad Institute Genomics Platform"/>
            <consortium name="The Broad Institute Genome Sequencing Center for Infectious Disease"/>
            <person name="Wu L."/>
            <person name="Ma J."/>
        </authorList>
    </citation>
    <scope>NUCLEOTIDE SEQUENCE [LARGE SCALE GENOMIC DNA]</scope>
    <source>
        <strain evidence="3">JCM 16702</strain>
    </source>
</reference>
<dbReference type="InterPro" id="IPR011051">
    <property type="entry name" value="RmlC_Cupin_sf"/>
</dbReference>
<dbReference type="Gene3D" id="2.60.120.10">
    <property type="entry name" value="Jelly Rolls"/>
    <property type="match status" value="1"/>
</dbReference>
<dbReference type="PANTHER" id="PTHR21047">
    <property type="entry name" value="DTDP-6-DEOXY-D-GLUCOSE-3,5 EPIMERASE"/>
    <property type="match status" value="1"/>
</dbReference>
<organism evidence="2 3">
    <name type="scientific">Actinomadura miaoliensis</name>
    <dbReference type="NCBI Taxonomy" id="430685"/>
    <lineage>
        <taxon>Bacteria</taxon>
        <taxon>Bacillati</taxon>
        <taxon>Actinomycetota</taxon>
        <taxon>Actinomycetes</taxon>
        <taxon>Streptosporangiales</taxon>
        <taxon>Thermomonosporaceae</taxon>
        <taxon>Actinomadura</taxon>
    </lineage>
</organism>
<proteinExistence type="inferred from homology"/>
<name>A0ABP7WMV3_9ACTN</name>